<dbReference type="InterPro" id="IPR036165">
    <property type="entry name" value="YefM-like_sf"/>
</dbReference>
<dbReference type="Proteomes" id="UP000029381">
    <property type="component" value="Unassembled WGS sequence"/>
</dbReference>
<sequence length="178" mass="20128">MELKKLEVPTTSITEVKRSPMEVFEQAKQAGTAVYVFNREKVAGVMLTQEQYEALVQELDDLHGKGNVLSKSPEIIEKRVVDTGLEELYQQLQENLMSETSISAKTLDERMVSHGFITRKTGFGGVTDMLNELKQSGKIVYQSRQKVSGKNVIAEVLGEQDKKARLLDHINIERIYLK</sequence>
<evidence type="ECO:0000256" key="1">
    <source>
        <dbReference type="ARBA" id="ARBA00009981"/>
    </source>
</evidence>
<keyword evidence="3" id="KW-1185">Reference proteome</keyword>
<dbReference type="SUPFAM" id="SSF143120">
    <property type="entry name" value="YefM-like"/>
    <property type="match status" value="1"/>
</dbReference>
<proteinExistence type="inferred from homology"/>
<dbReference type="AlphaFoldDB" id="A0A091C764"/>
<evidence type="ECO:0000313" key="2">
    <source>
        <dbReference type="EMBL" id="KFN91937.1"/>
    </source>
</evidence>
<gene>
    <name evidence="2" type="ORF">TMU3MR103_0762</name>
</gene>
<dbReference type="PATRIC" id="fig|1302648.3.peg.741"/>
<comment type="caution">
    <text evidence="2">The sequence shown here is derived from an EMBL/GenBank/DDBJ whole genome shotgun (WGS) entry which is preliminary data.</text>
</comment>
<evidence type="ECO:0008006" key="4">
    <source>
        <dbReference type="Google" id="ProtNLM"/>
    </source>
</evidence>
<name>A0A091C764_9ENTE</name>
<accession>A0A091C764</accession>
<comment type="similarity">
    <text evidence="1">Belongs to the phD/YefM antitoxin family.</text>
</comment>
<dbReference type="EMBL" id="JPVT01000066">
    <property type="protein sequence ID" value="KFN91937.1"/>
    <property type="molecule type" value="Genomic_DNA"/>
</dbReference>
<evidence type="ECO:0000313" key="3">
    <source>
        <dbReference type="Proteomes" id="UP000029381"/>
    </source>
</evidence>
<organism evidence="2 3">
    <name type="scientific">Tetragenococcus muriaticus 3MR10-3</name>
    <dbReference type="NCBI Taxonomy" id="1302648"/>
    <lineage>
        <taxon>Bacteria</taxon>
        <taxon>Bacillati</taxon>
        <taxon>Bacillota</taxon>
        <taxon>Bacilli</taxon>
        <taxon>Lactobacillales</taxon>
        <taxon>Enterococcaceae</taxon>
        <taxon>Tetragenococcus</taxon>
    </lineage>
</organism>
<dbReference type="RefSeq" id="WP_028789951.1">
    <property type="nucleotide sequence ID" value="NZ_JPVT01000066.1"/>
</dbReference>
<reference evidence="2 3" key="1">
    <citation type="submission" date="2014-08" db="EMBL/GenBank/DDBJ databases">
        <title>Genome sequence of Tetragenococcus muriaticus.</title>
        <authorList>
            <person name="Chuea-nongthon C."/>
            <person name="Rodtong S."/>
            <person name="Yongsawatdigul J."/>
            <person name="Steele J.L."/>
            <person name="Liu X.-y."/>
            <person name="Speers J."/>
            <person name="Glasner J.D."/>
            <person name="Neeno-Eckwall E.C."/>
        </authorList>
    </citation>
    <scope>NUCLEOTIDE SEQUENCE [LARGE SCALE GENOMIC DNA]</scope>
    <source>
        <strain evidence="2 3">3MR10-3</strain>
    </source>
</reference>
<protein>
    <recommendedName>
        <fullName evidence="4">Prevent-host-death protein</fullName>
    </recommendedName>
</protein>